<evidence type="ECO:0000313" key="1">
    <source>
        <dbReference type="EMBL" id="PTB78619.1"/>
    </source>
</evidence>
<dbReference type="AlphaFoldDB" id="A0A2T4CAM3"/>
<sequence>MRVTKVVNRCDVCVCCALLCSQCLSRHAHKQGCKPPSFCGFQGGFESSADWLGLSPVAVRPGAGRDSPWNPPAGENLINLISII</sequence>
<evidence type="ECO:0000313" key="2">
    <source>
        <dbReference type="Proteomes" id="UP000240760"/>
    </source>
</evidence>
<organism evidence="1 2">
    <name type="scientific">Trichoderma longibrachiatum ATCC 18648</name>
    <dbReference type="NCBI Taxonomy" id="983965"/>
    <lineage>
        <taxon>Eukaryota</taxon>
        <taxon>Fungi</taxon>
        <taxon>Dikarya</taxon>
        <taxon>Ascomycota</taxon>
        <taxon>Pezizomycotina</taxon>
        <taxon>Sordariomycetes</taxon>
        <taxon>Hypocreomycetidae</taxon>
        <taxon>Hypocreales</taxon>
        <taxon>Hypocreaceae</taxon>
        <taxon>Trichoderma</taxon>
    </lineage>
</organism>
<dbReference type="Proteomes" id="UP000240760">
    <property type="component" value="Unassembled WGS sequence"/>
</dbReference>
<proteinExistence type="predicted"/>
<protein>
    <submittedName>
        <fullName evidence="1">Uncharacterized protein</fullName>
    </submittedName>
</protein>
<gene>
    <name evidence="1" type="ORF">M440DRAFT_1197791</name>
</gene>
<dbReference type="EMBL" id="KZ679129">
    <property type="protein sequence ID" value="PTB78619.1"/>
    <property type="molecule type" value="Genomic_DNA"/>
</dbReference>
<name>A0A2T4CAM3_TRILO</name>
<keyword evidence="2" id="KW-1185">Reference proteome</keyword>
<accession>A0A2T4CAM3</accession>
<reference evidence="1 2" key="1">
    <citation type="submission" date="2016-07" db="EMBL/GenBank/DDBJ databases">
        <title>Multiple horizontal gene transfer events from other fungi enriched the ability of initially mycotrophic Trichoderma (Ascomycota) to feed on dead plant biomass.</title>
        <authorList>
            <consortium name="DOE Joint Genome Institute"/>
            <person name="Aerts A."/>
            <person name="Atanasova L."/>
            <person name="Chenthamara K."/>
            <person name="Zhang J."/>
            <person name="Grujic M."/>
            <person name="Henrissat B."/>
            <person name="Kuo A."/>
            <person name="Salamov A."/>
            <person name="Lipzen A."/>
            <person name="Labutti K."/>
            <person name="Barry K."/>
            <person name="Miao Y."/>
            <person name="Rahimi M.J."/>
            <person name="Shen Q."/>
            <person name="Grigoriev I.V."/>
            <person name="Kubicek C.P."/>
            <person name="Druzhinina I.S."/>
        </authorList>
    </citation>
    <scope>NUCLEOTIDE SEQUENCE [LARGE SCALE GENOMIC DNA]</scope>
    <source>
        <strain evidence="1 2">ATCC 18648</strain>
    </source>
</reference>